<feature type="region of interest" description="Disordered" evidence="1">
    <location>
        <begin position="453"/>
        <end position="482"/>
    </location>
</feature>
<accession>A0ABS4YYE1</accession>
<feature type="domain" description="DUF5129" evidence="4">
    <location>
        <begin position="33"/>
        <end position="372"/>
    </location>
</feature>
<sequence length="482" mass="51292">MKKLLAALALATMALLGVAPAATASAPPTDIVVEDGAGILYQPQLLAAVQDTRFHEPTKVAIVTIAGQAGTDKLNSDVLELARSQHPEWITSDGQKWADGLFIMAVDPIARKVGTYMGEDRKVSLSKQEAIQEATKDLFREAQWTDGTIAGVKKAAKLMNQPWYQSAGFIIFSSIAGGIAALGFGTRAIIRANNRSKAAANLKRGDAGFASVSLDLPVTELNAKTIPASSTYGALVLEKYRNFSTLYAEANGLNQQSHAFSKKDLSKAANVKVTGQYADLAEELDRLDDVIADTNTLLNKYQGWGAAWDRQTESLADDMARLPELLSQAEAQGLPSTAALASFQAQRTQGLQRLSADVQAGAITPDAALDELRNIHVELTNLLAQHSEAMINLYAKTGSERSSMQKAMDRSRRDDIDRRPATILGSVSAWNMFYPVHAFNTGYISGRSAVDTARTSASSGGSSTGYGSSGGSFSGSGSSSSF</sequence>
<dbReference type="InterPro" id="IPR033435">
    <property type="entry name" value="DUF5129"/>
</dbReference>
<evidence type="ECO:0000259" key="4">
    <source>
        <dbReference type="Pfam" id="PF17173"/>
    </source>
</evidence>
<gene>
    <name evidence="5" type="ORF">JOF48_001837</name>
</gene>
<dbReference type="RefSeq" id="WP_209679935.1">
    <property type="nucleotide sequence ID" value="NZ_JAGIOI010000001.1"/>
</dbReference>
<dbReference type="Pfam" id="PF17173">
    <property type="entry name" value="DUF5129"/>
    <property type="match status" value="1"/>
</dbReference>
<proteinExistence type="predicted"/>
<feature type="transmembrane region" description="Helical" evidence="2">
    <location>
        <begin position="163"/>
        <end position="185"/>
    </location>
</feature>
<keyword evidence="6" id="KW-1185">Reference proteome</keyword>
<evidence type="ECO:0000256" key="1">
    <source>
        <dbReference type="SAM" id="MobiDB-lite"/>
    </source>
</evidence>
<evidence type="ECO:0000313" key="6">
    <source>
        <dbReference type="Proteomes" id="UP000711614"/>
    </source>
</evidence>
<evidence type="ECO:0000313" key="5">
    <source>
        <dbReference type="EMBL" id="MBP2413038.1"/>
    </source>
</evidence>
<evidence type="ECO:0000256" key="3">
    <source>
        <dbReference type="SAM" id="SignalP"/>
    </source>
</evidence>
<keyword evidence="2" id="KW-0472">Membrane</keyword>
<protein>
    <submittedName>
        <fullName evidence="5">Membrane protein YgcG</fullName>
    </submittedName>
</protein>
<feature type="chain" id="PRO_5046543907" evidence="3">
    <location>
        <begin position="25"/>
        <end position="482"/>
    </location>
</feature>
<keyword evidence="2" id="KW-1133">Transmembrane helix</keyword>
<feature type="signal peptide" evidence="3">
    <location>
        <begin position="1"/>
        <end position="24"/>
    </location>
</feature>
<reference evidence="5 6" key="1">
    <citation type="submission" date="2021-03" db="EMBL/GenBank/DDBJ databases">
        <title>Sequencing the genomes of 1000 actinobacteria strains.</title>
        <authorList>
            <person name="Klenk H.-P."/>
        </authorList>
    </citation>
    <scope>NUCLEOTIDE SEQUENCE [LARGE SCALE GENOMIC DNA]</scope>
    <source>
        <strain evidence="5 6">DSM 16005</strain>
    </source>
</reference>
<keyword evidence="2" id="KW-0812">Transmembrane</keyword>
<dbReference type="EMBL" id="JAGIOI010000001">
    <property type="protein sequence ID" value="MBP2413038.1"/>
    <property type="molecule type" value="Genomic_DNA"/>
</dbReference>
<organism evidence="5 6">
    <name type="scientific">Arthrobacter stackebrandtii</name>
    <dbReference type="NCBI Taxonomy" id="272161"/>
    <lineage>
        <taxon>Bacteria</taxon>
        <taxon>Bacillati</taxon>
        <taxon>Actinomycetota</taxon>
        <taxon>Actinomycetes</taxon>
        <taxon>Micrococcales</taxon>
        <taxon>Micrococcaceae</taxon>
        <taxon>Arthrobacter</taxon>
    </lineage>
</organism>
<feature type="compositionally biased region" description="Gly residues" evidence="1">
    <location>
        <begin position="462"/>
        <end position="474"/>
    </location>
</feature>
<dbReference type="Proteomes" id="UP000711614">
    <property type="component" value="Unassembled WGS sequence"/>
</dbReference>
<name>A0ABS4YYE1_9MICC</name>
<evidence type="ECO:0000256" key="2">
    <source>
        <dbReference type="SAM" id="Phobius"/>
    </source>
</evidence>
<keyword evidence="3" id="KW-0732">Signal</keyword>
<comment type="caution">
    <text evidence="5">The sequence shown here is derived from an EMBL/GenBank/DDBJ whole genome shotgun (WGS) entry which is preliminary data.</text>
</comment>